<name>A0ABY1CE98_MYXFU</name>
<reference evidence="1 2" key="1">
    <citation type="submission" date="2016-10" db="EMBL/GenBank/DDBJ databases">
        <authorList>
            <person name="Varghese N."/>
            <person name="Submissions S."/>
        </authorList>
    </citation>
    <scope>NUCLEOTIDE SEQUENCE [LARGE SCALE GENOMIC DNA]</scope>
    <source>
        <strain evidence="1 2">DSM 16525</strain>
    </source>
</reference>
<protein>
    <submittedName>
        <fullName evidence="1">Uncharacterized protein</fullName>
    </submittedName>
</protein>
<keyword evidence="2" id="KW-1185">Reference proteome</keyword>
<dbReference type="Proteomes" id="UP000183760">
    <property type="component" value="Unassembled WGS sequence"/>
</dbReference>
<dbReference type="EMBL" id="FOIB01000004">
    <property type="protein sequence ID" value="SET96262.1"/>
    <property type="molecule type" value="Genomic_DNA"/>
</dbReference>
<evidence type="ECO:0000313" key="2">
    <source>
        <dbReference type="Proteomes" id="UP000183760"/>
    </source>
</evidence>
<proteinExistence type="predicted"/>
<organism evidence="1 2">
    <name type="scientific">Myxococcus fulvus</name>
    <dbReference type="NCBI Taxonomy" id="33"/>
    <lineage>
        <taxon>Bacteria</taxon>
        <taxon>Pseudomonadati</taxon>
        <taxon>Myxococcota</taxon>
        <taxon>Myxococcia</taxon>
        <taxon>Myxococcales</taxon>
        <taxon>Cystobacterineae</taxon>
        <taxon>Myxococcaceae</taxon>
        <taxon>Myxococcus</taxon>
    </lineage>
</organism>
<gene>
    <name evidence="1" type="ORF">SAMN05443572_10488</name>
</gene>
<evidence type="ECO:0000313" key="1">
    <source>
        <dbReference type="EMBL" id="SET96262.1"/>
    </source>
</evidence>
<comment type="caution">
    <text evidence="1">The sequence shown here is derived from an EMBL/GenBank/DDBJ whole genome shotgun (WGS) entry which is preliminary data.</text>
</comment>
<accession>A0ABY1CE98</accession>
<sequence length="30" mass="3368">MLPDSLVDRRQRIASPPLLKKPIDTSMVCS</sequence>